<dbReference type="EMBL" id="JAGGNH010000007">
    <property type="protein sequence ID" value="KAJ0968012.1"/>
    <property type="molecule type" value="Genomic_DNA"/>
</dbReference>
<reference evidence="3" key="2">
    <citation type="journal article" date="2022" name="Hortic Res">
        <title>The genome of Dioscorea zingiberensis sheds light on the biosynthesis, origin and evolution of the medicinally important diosgenin saponins.</title>
        <authorList>
            <person name="Li Y."/>
            <person name="Tan C."/>
            <person name="Li Z."/>
            <person name="Guo J."/>
            <person name="Li S."/>
            <person name="Chen X."/>
            <person name="Wang C."/>
            <person name="Dai X."/>
            <person name="Yang H."/>
            <person name="Song W."/>
            <person name="Hou L."/>
            <person name="Xu J."/>
            <person name="Tong Z."/>
            <person name="Xu A."/>
            <person name="Yuan X."/>
            <person name="Wang W."/>
            <person name="Yang Q."/>
            <person name="Chen L."/>
            <person name="Sun Z."/>
            <person name="Wang K."/>
            <person name="Pan B."/>
            <person name="Chen J."/>
            <person name="Bao Y."/>
            <person name="Liu F."/>
            <person name="Qi X."/>
            <person name="Gang D.R."/>
            <person name="Wen J."/>
            <person name="Li J."/>
        </authorList>
    </citation>
    <scope>NUCLEOTIDE SEQUENCE</scope>
    <source>
        <strain evidence="3">Dzin_1.0</strain>
    </source>
</reference>
<dbReference type="Pfam" id="PF01535">
    <property type="entry name" value="PPR"/>
    <property type="match status" value="2"/>
</dbReference>
<accession>A0A9D5H9C6</accession>
<dbReference type="Gene3D" id="1.25.40.10">
    <property type="entry name" value="Tetratricopeptide repeat domain"/>
    <property type="match status" value="2"/>
</dbReference>
<dbReference type="InterPro" id="IPR011990">
    <property type="entry name" value="TPR-like_helical_dom_sf"/>
</dbReference>
<keyword evidence="1" id="KW-0677">Repeat</keyword>
<dbReference type="AlphaFoldDB" id="A0A9D5H9C6"/>
<feature type="repeat" description="PPR" evidence="2">
    <location>
        <begin position="303"/>
        <end position="337"/>
    </location>
</feature>
<dbReference type="PANTHER" id="PTHR46862">
    <property type="entry name" value="OS07G0661900 PROTEIN"/>
    <property type="match status" value="1"/>
</dbReference>
<evidence type="ECO:0000313" key="3">
    <source>
        <dbReference type="EMBL" id="KAJ0968012.1"/>
    </source>
</evidence>
<organism evidence="3 4">
    <name type="scientific">Dioscorea zingiberensis</name>
    <dbReference type="NCBI Taxonomy" id="325984"/>
    <lineage>
        <taxon>Eukaryota</taxon>
        <taxon>Viridiplantae</taxon>
        <taxon>Streptophyta</taxon>
        <taxon>Embryophyta</taxon>
        <taxon>Tracheophyta</taxon>
        <taxon>Spermatophyta</taxon>
        <taxon>Magnoliopsida</taxon>
        <taxon>Liliopsida</taxon>
        <taxon>Dioscoreales</taxon>
        <taxon>Dioscoreaceae</taxon>
        <taxon>Dioscorea</taxon>
    </lineage>
</organism>
<dbReference type="NCBIfam" id="TIGR00756">
    <property type="entry name" value="PPR"/>
    <property type="match status" value="2"/>
</dbReference>
<evidence type="ECO:0000256" key="2">
    <source>
        <dbReference type="PROSITE-ProRule" id="PRU00708"/>
    </source>
</evidence>
<sequence>MKPRELVKEMENVGLTLDKTTQTSLMAMYGEAGGLQAEDLLDNLEKPDASSFGDLDKAEFIYDYSCKLGLRLEDAAVASMIGFYGRNQKIRHSQEVFASAAASSRIGSNVFSSMIDAFCKCGKVDEANSLFREIVEQGHSQDAVTISVLVNALTKHGKYQEAECIIHDNLNQGTELDTVAYNTFIKSMLDAGILPSIHTYNTMISVYGQGGKVRQGCWGNVYEAQKSGLSLWMRKLIQNMIGYYGRLDLTMKLRIFSRHEKNGHSPDTTYLSCTGLGAYTEAEKHSKAEEVISRMQNERIPPSCAHFNHLIFALAREGSVAEAKRVYCQMRQAGLNPDLACCRTMMRTYLDYGLVKEGISFFESVNSFVKPDGFVLSAAIHLYKFLGKESEAQDILEKISLCRLLFIRNLRVGSKSIAS</sequence>
<keyword evidence="4" id="KW-1185">Reference proteome</keyword>
<feature type="repeat" description="PPR" evidence="2">
    <location>
        <begin position="107"/>
        <end position="141"/>
    </location>
</feature>
<dbReference type="PANTHER" id="PTHR46862:SF5">
    <property type="entry name" value="OS02G0170000 PROTEIN"/>
    <property type="match status" value="1"/>
</dbReference>
<dbReference type="InterPro" id="IPR002885">
    <property type="entry name" value="PPR_rpt"/>
</dbReference>
<proteinExistence type="predicted"/>
<dbReference type="PROSITE" id="PS51375">
    <property type="entry name" value="PPR"/>
    <property type="match status" value="2"/>
</dbReference>
<protein>
    <recommendedName>
        <fullName evidence="5">Pentatricopeptide repeat-containing protein</fullName>
    </recommendedName>
</protein>
<evidence type="ECO:0000313" key="4">
    <source>
        <dbReference type="Proteomes" id="UP001085076"/>
    </source>
</evidence>
<evidence type="ECO:0008006" key="5">
    <source>
        <dbReference type="Google" id="ProtNLM"/>
    </source>
</evidence>
<dbReference type="OrthoDB" id="185373at2759"/>
<dbReference type="Pfam" id="PF13041">
    <property type="entry name" value="PPR_2"/>
    <property type="match status" value="1"/>
</dbReference>
<reference evidence="3" key="1">
    <citation type="submission" date="2021-03" db="EMBL/GenBank/DDBJ databases">
        <authorList>
            <person name="Li Z."/>
            <person name="Yang C."/>
        </authorList>
    </citation>
    <scope>NUCLEOTIDE SEQUENCE</scope>
    <source>
        <strain evidence="3">Dzin_1.0</strain>
        <tissue evidence="3">Leaf</tissue>
    </source>
</reference>
<name>A0A9D5H9C6_9LILI</name>
<dbReference type="Proteomes" id="UP001085076">
    <property type="component" value="Miscellaneous, Linkage group lg07"/>
</dbReference>
<evidence type="ECO:0000256" key="1">
    <source>
        <dbReference type="ARBA" id="ARBA00022737"/>
    </source>
</evidence>
<gene>
    <name evidence="3" type="ORF">J5N97_024929</name>
</gene>
<comment type="caution">
    <text evidence="3">The sequence shown here is derived from an EMBL/GenBank/DDBJ whole genome shotgun (WGS) entry which is preliminary data.</text>
</comment>